<keyword evidence="2" id="KW-0067">ATP-binding</keyword>
<feature type="domain" description="AMP-dependent synthetase/ligase" evidence="3">
    <location>
        <begin position="194"/>
        <end position="545"/>
    </location>
</feature>
<dbReference type="InterPro" id="IPR020845">
    <property type="entry name" value="AMP-binding_CS"/>
</dbReference>
<protein>
    <recommendedName>
        <fullName evidence="3">AMP-dependent synthetase/ligase domain-containing protein</fullName>
    </recommendedName>
</protein>
<dbReference type="PANTHER" id="PTHR43272:SF33">
    <property type="entry name" value="AMP-BINDING DOMAIN-CONTAINING PROTEIN-RELATED"/>
    <property type="match status" value="1"/>
</dbReference>
<keyword evidence="1" id="KW-0547">Nucleotide-binding</keyword>
<dbReference type="GO" id="GO:0005524">
    <property type="term" value="F:ATP binding"/>
    <property type="evidence" value="ECO:0007669"/>
    <property type="project" value="UniProtKB-KW"/>
</dbReference>
<accession>A0AAV5A352</accession>
<dbReference type="GO" id="GO:0005783">
    <property type="term" value="C:endoplasmic reticulum"/>
    <property type="evidence" value="ECO:0007669"/>
    <property type="project" value="TreeGrafter"/>
</dbReference>
<comment type="caution">
    <text evidence="4">The sequence shown here is derived from an EMBL/GenBank/DDBJ whole genome shotgun (WGS) entry which is preliminary data.</text>
</comment>
<organism evidence="4 5">
    <name type="scientific">Clathrus columnatus</name>
    <dbReference type="NCBI Taxonomy" id="1419009"/>
    <lineage>
        <taxon>Eukaryota</taxon>
        <taxon>Fungi</taxon>
        <taxon>Dikarya</taxon>
        <taxon>Basidiomycota</taxon>
        <taxon>Agaricomycotina</taxon>
        <taxon>Agaricomycetes</taxon>
        <taxon>Phallomycetidae</taxon>
        <taxon>Phallales</taxon>
        <taxon>Clathraceae</taxon>
        <taxon>Clathrus</taxon>
    </lineage>
</organism>
<dbReference type="PROSITE" id="PS00455">
    <property type="entry name" value="AMP_BINDING"/>
    <property type="match status" value="1"/>
</dbReference>
<evidence type="ECO:0000256" key="2">
    <source>
        <dbReference type="ARBA" id="ARBA00022840"/>
    </source>
</evidence>
<dbReference type="GO" id="GO:0016020">
    <property type="term" value="C:membrane"/>
    <property type="evidence" value="ECO:0007669"/>
    <property type="project" value="TreeGrafter"/>
</dbReference>
<sequence length="692" mass="77023">MSSTALPQPPSQSQPQLSRKYPEYISWVMLFPSPLLYTRQTVEVEPSKKDNETAQSGFYDLHSPLARRNVSQLFQSGYQLPKSIVHPQFKSGFKRSNYAYINSDPHFALHPADEDSGSKPCLGHRPLLSLNPLKYASEYVWMTYEDVDRRRRELGSAFKWFFRKLESDGLTKKGRNAVVVGPGEVKDEMGLEMETICVWAVNSVEWKLVDLACQAYGKVITALYDSSSNDTVGVVLLHSDTELGLYEAQSRTIEIAKSWAKSLGVDIWGIEEFMRIGRQHLSEPIDVAPEAIYSLCYTSGTTGHPKAAILTHGQVALTVSSGSWGIQDHHAGITMSALPLPHVYQRLINNSALNRGGAIGFPIPNPLLFLEDMQLLKPTAIPTVPRVLNRIYQAIMSRFADGSVKASLFHYAVKRKIEILRSTGRNDHPVWDKVIFNKIKPLLGGNLTTMACGSAATSPDILDFVRIAFGCQVYNETFALSFRVLPQDPTGSFTVGTLGPSTEAKLVDVAELGYFVRPQRTDSSDESKRERPRGELCLRNPNITKLSNGEFVALERVESLYSASPVVAQLFVYGDMTRDYLVAIVVPFATSSDTADASSKSADNLKTSILLALDEQAKIVGLKRYERIRNIHVTNEMFSVEDDTLTPTLKIRRRESYMKYKDVIEELYKMPLPSSSSSGMGLEVGNLVQGKL</sequence>
<dbReference type="InterPro" id="IPR000873">
    <property type="entry name" value="AMP-dep_synth/lig_dom"/>
</dbReference>
<dbReference type="PANTHER" id="PTHR43272">
    <property type="entry name" value="LONG-CHAIN-FATTY-ACID--COA LIGASE"/>
    <property type="match status" value="1"/>
</dbReference>
<dbReference type="GO" id="GO:0004467">
    <property type="term" value="F:long-chain fatty acid-CoA ligase activity"/>
    <property type="evidence" value="ECO:0007669"/>
    <property type="project" value="TreeGrafter"/>
</dbReference>
<dbReference type="SUPFAM" id="SSF56801">
    <property type="entry name" value="Acetyl-CoA synthetase-like"/>
    <property type="match status" value="1"/>
</dbReference>
<proteinExistence type="predicted"/>
<evidence type="ECO:0000259" key="3">
    <source>
        <dbReference type="Pfam" id="PF00501"/>
    </source>
</evidence>
<dbReference type="Proteomes" id="UP001050691">
    <property type="component" value="Unassembled WGS sequence"/>
</dbReference>
<dbReference type="Pfam" id="PF00501">
    <property type="entry name" value="AMP-binding"/>
    <property type="match status" value="1"/>
</dbReference>
<dbReference type="AlphaFoldDB" id="A0AAV5A352"/>
<dbReference type="InterPro" id="IPR042099">
    <property type="entry name" value="ANL_N_sf"/>
</dbReference>
<dbReference type="Gene3D" id="3.40.50.12780">
    <property type="entry name" value="N-terminal domain of ligase-like"/>
    <property type="match status" value="1"/>
</dbReference>
<evidence type="ECO:0000313" key="5">
    <source>
        <dbReference type="Proteomes" id="UP001050691"/>
    </source>
</evidence>
<dbReference type="EMBL" id="BPWL01000004">
    <property type="protein sequence ID" value="GJJ09089.1"/>
    <property type="molecule type" value="Genomic_DNA"/>
</dbReference>
<evidence type="ECO:0000256" key="1">
    <source>
        <dbReference type="ARBA" id="ARBA00022741"/>
    </source>
</evidence>
<gene>
    <name evidence="4" type="ORF">Clacol_003311</name>
</gene>
<reference evidence="4" key="1">
    <citation type="submission" date="2021-10" db="EMBL/GenBank/DDBJ databases">
        <title>De novo Genome Assembly of Clathrus columnatus (Basidiomycota, Fungi) Using Illumina and Nanopore Sequence Data.</title>
        <authorList>
            <person name="Ogiso-Tanaka E."/>
            <person name="Itagaki H."/>
            <person name="Hosoya T."/>
            <person name="Hosaka K."/>
        </authorList>
    </citation>
    <scope>NUCLEOTIDE SEQUENCE</scope>
    <source>
        <strain evidence="4">MO-923</strain>
    </source>
</reference>
<name>A0AAV5A352_9AGAM</name>
<evidence type="ECO:0000313" key="4">
    <source>
        <dbReference type="EMBL" id="GJJ09089.1"/>
    </source>
</evidence>
<keyword evidence="5" id="KW-1185">Reference proteome</keyword>